<keyword evidence="1" id="KW-0732">Signal</keyword>
<evidence type="ECO:0000313" key="3">
    <source>
        <dbReference type="Proteomes" id="UP000502502"/>
    </source>
</evidence>
<keyword evidence="3" id="KW-1185">Reference proteome</keyword>
<accession>A0A6G7ZPP8</accession>
<proteinExistence type="predicted"/>
<sequence length="304" mass="34074">MIARSILALAAATTATPSLAQQSDVAINHAVGADVFFSSDAEDTEVIKAGFNLDWRYRGPEDYQGVRVERVRFTPLGQESRTFDRAYLRLADDSGRWKWAATVGTDGHTLLGSATVHDEAKFRKEFFVEREMIETPLGVSKGIYYTFAGAAIDLPANDRNIFTAFVGAQEFTGDNVRLHLRGNYIHVIDPGSGLSAQLRTRYFRSSEPGEYDYYSPRWYAQVLPVLQMRRFVSGWQLLGAAGYGAQRDSGSDWHSSRYLNARATSPRFNREWAFSADLLYSNTPVSTGFTYSYVQFRAGLTKAF</sequence>
<dbReference type="KEGG" id="ssin:G7078_08985"/>
<feature type="signal peptide" evidence="1">
    <location>
        <begin position="1"/>
        <end position="20"/>
    </location>
</feature>
<reference evidence="2 3" key="1">
    <citation type="submission" date="2020-03" db="EMBL/GenBank/DDBJ databases">
        <title>Sphingomonas sp. nov., isolated from fish.</title>
        <authorList>
            <person name="Hyun D.-W."/>
            <person name="Bae J.-W."/>
        </authorList>
    </citation>
    <scope>NUCLEOTIDE SEQUENCE [LARGE SCALE GENOMIC DNA]</scope>
    <source>
        <strain evidence="2 3">HDW15C</strain>
    </source>
</reference>
<gene>
    <name evidence="2" type="ORF">G7078_08985</name>
</gene>
<dbReference type="AlphaFoldDB" id="A0A6G7ZPP8"/>
<evidence type="ECO:0000313" key="2">
    <source>
        <dbReference type="EMBL" id="QIL02905.1"/>
    </source>
</evidence>
<organism evidence="2 3">
    <name type="scientific">Sphingomonas sinipercae</name>
    <dbReference type="NCBI Taxonomy" id="2714944"/>
    <lineage>
        <taxon>Bacteria</taxon>
        <taxon>Pseudomonadati</taxon>
        <taxon>Pseudomonadota</taxon>
        <taxon>Alphaproteobacteria</taxon>
        <taxon>Sphingomonadales</taxon>
        <taxon>Sphingomonadaceae</taxon>
        <taxon>Sphingomonas</taxon>
    </lineage>
</organism>
<evidence type="ECO:0008006" key="4">
    <source>
        <dbReference type="Google" id="ProtNLM"/>
    </source>
</evidence>
<dbReference type="Proteomes" id="UP000502502">
    <property type="component" value="Chromosome"/>
</dbReference>
<dbReference type="RefSeq" id="WP_166095237.1">
    <property type="nucleotide sequence ID" value="NZ_CP049871.1"/>
</dbReference>
<name>A0A6G7ZPP8_9SPHN</name>
<feature type="chain" id="PRO_5026056916" description="DUF481 domain-containing protein" evidence="1">
    <location>
        <begin position="21"/>
        <end position="304"/>
    </location>
</feature>
<evidence type="ECO:0000256" key="1">
    <source>
        <dbReference type="SAM" id="SignalP"/>
    </source>
</evidence>
<dbReference type="EMBL" id="CP049871">
    <property type="protein sequence ID" value="QIL02905.1"/>
    <property type="molecule type" value="Genomic_DNA"/>
</dbReference>
<protein>
    <recommendedName>
        <fullName evidence="4">DUF481 domain-containing protein</fullName>
    </recommendedName>
</protein>